<keyword evidence="2" id="KW-1133">Transmembrane helix</keyword>
<dbReference type="EMBL" id="AZBU02000001">
    <property type="protein sequence ID" value="TMS37597.1"/>
    <property type="molecule type" value="Genomic_DNA"/>
</dbReference>
<keyword evidence="2" id="KW-0812">Transmembrane</keyword>
<reference evidence="3 4" key="2">
    <citation type="journal article" date="2019" name="G3 (Bethesda)">
        <title>Hybrid Assembly of the Genome of the Entomopathogenic Nematode Steinernema carpocapsae Identifies the X-Chromosome.</title>
        <authorList>
            <person name="Serra L."/>
            <person name="Macchietto M."/>
            <person name="Macias-Munoz A."/>
            <person name="McGill C.J."/>
            <person name="Rodriguez I.M."/>
            <person name="Rodriguez B."/>
            <person name="Murad R."/>
            <person name="Mortazavi A."/>
        </authorList>
    </citation>
    <scope>NUCLEOTIDE SEQUENCE [LARGE SCALE GENOMIC DNA]</scope>
    <source>
        <strain evidence="3 4">ALL</strain>
    </source>
</reference>
<keyword evidence="2" id="KW-0472">Membrane</keyword>
<keyword evidence="4" id="KW-1185">Reference proteome</keyword>
<name>A0A4U8UZK4_STECR</name>
<dbReference type="AlphaFoldDB" id="A0A4U8UZK4"/>
<sequence>MKNATKDRGSDSDLTERLTNVKFLVGACFEASCFGVCRLFVAICRDFSRKMAPRSTVYDFFEEIDAFFKCKKCDSQLKKPDDRSTGTLRKHAKTHGDIETKREVETSDGLPPRKQIKLDFSEDSKSRNEKILRFSPPSVSDQVGFFGSDRIGSNFRLSDPDRIQVGSDPPSLMTRTAPFELWGFPAKGTRKQLAFIKTPMISL</sequence>
<feature type="compositionally biased region" description="Basic and acidic residues" evidence="1">
    <location>
        <begin position="94"/>
        <end position="105"/>
    </location>
</feature>
<accession>A0A4U8UZK4</accession>
<feature type="transmembrane region" description="Helical" evidence="2">
    <location>
        <begin position="23"/>
        <end position="44"/>
    </location>
</feature>
<dbReference type="Proteomes" id="UP000298663">
    <property type="component" value="Chromosome X"/>
</dbReference>
<feature type="region of interest" description="Disordered" evidence="1">
    <location>
        <begin position="78"/>
        <end position="109"/>
    </location>
</feature>
<evidence type="ECO:0000313" key="3">
    <source>
        <dbReference type="EMBL" id="TMS37597.1"/>
    </source>
</evidence>
<protein>
    <recommendedName>
        <fullName evidence="5">BED-type domain-containing protein</fullName>
    </recommendedName>
</protein>
<dbReference type="EMBL" id="CM016762">
    <property type="protein sequence ID" value="TMS37597.1"/>
    <property type="molecule type" value="Genomic_DNA"/>
</dbReference>
<evidence type="ECO:0000313" key="4">
    <source>
        <dbReference type="Proteomes" id="UP000298663"/>
    </source>
</evidence>
<proteinExistence type="predicted"/>
<evidence type="ECO:0000256" key="1">
    <source>
        <dbReference type="SAM" id="MobiDB-lite"/>
    </source>
</evidence>
<comment type="caution">
    <text evidence="3">The sequence shown here is derived from an EMBL/GenBank/DDBJ whole genome shotgun (WGS) entry which is preliminary data.</text>
</comment>
<reference evidence="3 4" key="1">
    <citation type="journal article" date="2015" name="Genome Biol.">
        <title>Comparative genomics of Steinernema reveals deeply conserved gene regulatory networks.</title>
        <authorList>
            <person name="Dillman A.R."/>
            <person name="Macchietto M."/>
            <person name="Porter C.F."/>
            <person name="Rogers A."/>
            <person name="Williams B."/>
            <person name="Antoshechkin I."/>
            <person name="Lee M.M."/>
            <person name="Goodwin Z."/>
            <person name="Lu X."/>
            <person name="Lewis E.E."/>
            <person name="Goodrich-Blair H."/>
            <person name="Stock S.P."/>
            <person name="Adams B.J."/>
            <person name="Sternberg P.W."/>
            <person name="Mortazavi A."/>
        </authorList>
    </citation>
    <scope>NUCLEOTIDE SEQUENCE [LARGE SCALE GENOMIC DNA]</scope>
    <source>
        <strain evidence="3 4">ALL</strain>
    </source>
</reference>
<evidence type="ECO:0000256" key="2">
    <source>
        <dbReference type="SAM" id="Phobius"/>
    </source>
</evidence>
<organism evidence="3 4">
    <name type="scientific">Steinernema carpocapsae</name>
    <name type="common">Entomopathogenic nematode</name>
    <dbReference type="NCBI Taxonomy" id="34508"/>
    <lineage>
        <taxon>Eukaryota</taxon>
        <taxon>Metazoa</taxon>
        <taxon>Ecdysozoa</taxon>
        <taxon>Nematoda</taxon>
        <taxon>Chromadorea</taxon>
        <taxon>Rhabditida</taxon>
        <taxon>Tylenchina</taxon>
        <taxon>Panagrolaimomorpha</taxon>
        <taxon>Strongyloidoidea</taxon>
        <taxon>Steinernematidae</taxon>
        <taxon>Steinernema</taxon>
    </lineage>
</organism>
<evidence type="ECO:0008006" key="5">
    <source>
        <dbReference type="Google" id="ProtNLM"/>
    </source>
</evidence>
<gene>
    <name evidence="3" type="ORF">L596_004496</name>
</gene>